<evidence type="ECO:0000313" key="1">
    <source>
        <dbReference type="EMBL" id="ROV60032.1"/>
    </source>
</evidence>
<accession>A0A3N3E025</accession>
<evidence type="ECO:0000313" key="2">
    <source>
        <dbReference type="Proteomes" id="UP000278792"/>
    </source>
</evidence>
<dbReference type="Proteomes" id="UP000278792">
    <property type="component" value="Unassembled WGS sequence"/>
</dbReference>
<protein>
    <submittedName>
        <fullName evidence="1">Uncharacterized protein</fullName>
    </submittedName>
</protein>
<sequence length="63" mass="7617">MINNVVIDGFKNVMQARYLERNQSYLAEKMRDWDMTDIKKATRGRFLESLVKRQIIEIIELQR</sequence>
<comment type="caution">
    <text evidence="1">The sequence shown here is derived from an EMBL/GenBank/DDBJ whole genome shotgun (WGS) entry which is preliminary data.</text>
</comment>
<gene>
    <name evidence="1" type="ORF">EGH82_11265</name>
</gene>
<dbReference type="AlphaFoldDB" id="A0A3N3E025"/>
<proteinExistence type="predicted"/>
<name>A0A3N3E025_9VIBR</name>
<reference evidence="1 2" key="1">
    <citation type="submission" date="2018-11" db="EMBL/GenBank/DDBJ databases">
        <title>Vibrio ponticus strain CAIM 1751 pathogenic for the snapper Lutjanus guttatus.</title>
        <authorList>
            <person name="Soto-Rodriguez S."/>
            <person name="Lozano-Olvera R."/>
            <person name="Gomez-Gil B."/>
        </authorList>
    </citation>
    <scope>NUCLEOTIDE SEQUENCE [LARGE SCALE GENOMIC DNA]</scope>
    <source>
        <strain evidence="1 2">CAIM 1751</strain>
    </source>
</reference>
<organism evidence="1 2">
    <name type="scientific">Vibrio ponticus</name>
    <dbReference type="NCBI Taxonomy" id="265668"/>
    <lineage>
        <taxon>Bacteria</taxon>
        <taxon>Pseudomonadati</taxon>
        <taxon>Pseudomonadota</taxon>
        <taxon>Gammaproteobacteria</taxon>
        <taxon>Vibrionales</taxon>
        <taxon>Vibrionaceae</taxon>
        <taxon>Vibrio</taxon>
    </lineage>
</organism>
<dbReference type="EMBL" id="RKIK01000028">
    <property type="protein sequence ID" value="ROV60032.1"/>
    <property type="molecule type" value="Genomic_DNA"/>
</dbReference>